<dbReference type="PROSITE" id="PS51257">
    <property type="entry name" value="PROKAR_LIPOPROTEIN"/>
    <property type="match status" value="1"/>
</dbReference>
<feature type="coiled-coil region" evidence="1">
    <location>
        <begin position="35"/>
        <end position="62"/>
    </location>
</feature>
<evidence type="ECO:0000313" key="2">
    <source>
        <dbReference type="EMBL" id="TSB04727.1"/>
    </source>
</evidence>
<organism evidence="2 3">
    <name type="scientific">Sphingorhabdus contaminans</name>
    <dbReference type="NCBI Taxonomy" id="1343899"/>
    <lineage>
        <taxon>Bacteria</taxon>
        <taxon>Pseudomonadati</taxon>
        <taxon>Pseudomonadota</taxon>
        <taxon>Alphaproteobacteria</taxon>
        <taxon>Sphingomonadales</taxon>
        <taxon>Sphingomonadaceae</taxon>
        <taxon>Sphingorhabdus</taxon>
    </lineage>
</organism>
<reference evidence="2 3" key="1">
    <citation type="submission" date="2019-07" db="EMBL/GenBank/DDBJ databases">
        <authorList>
            <person name="Park M."/>
        </authorList>
    </citation>
    <scope>NUCLEOTIDE SEQUENCE [LARGE SCALE GENOMIC DNA]</scope>
    <source>
        <strain evidence="2 3">KCTC32445</strain>
    </source>
</reference>
<gene>
    <name evidence="2" type="ORF">FOM92_04755</name>
</gene>
<evidence type="ECO:0000313" key="3">
    <source>
        <dbReference type="Proteomes" id="UP000320160"/>
    </source>
</evidence>
<dbReference type="RefSeq" id="WP_143775645.1">
    <property type="nucleotide sequence ID" value="NZ_VKKU01000001.1"/>
</dbReference>
<proteinExistence type="predicted"/>
<comment type="caution">
    <text evidence="2">The sequence shown here is derived from an EMBL/GenBank/DDBJ whole genome shotgun (WGS) entry which is preliminary data.</text>
</comment>
<sequence length="78" mass="8450">MKNWYLLASLCWALTACTEEPTPKDAEEASAVLQNEATQDAVKEKQQSIEEAAEQATKLIEADAKAEVDAAKAAPEDQ</sequence>
<keyword evidence="1" id="KW-0175">Coiled coil</keyword>
<dbReference type="Proteomes" id="UP000320160">
    <property type="component" value="Unassembled WGS sequence"/>
</dbReference>
<name>A0A553WJ41_9SPHN</name>
<evidence type="ECO:0000256" key="1">
    <source>
        <dbReference type="SAM" id="Coils"/>
    </source>
</evidence>
<accession>A0A553WJ41</accession>
<evidence type="ECO:0008006" key="4">
    <source>
        <dbReference type="Google" id="ProtNLM"/>
    </source>
</evidence>
<dbReference type="EMBL" id="VKKU01000001">
    <property type="protein sequence ID" value="TSB04727.1"/>
    <property type="molecule type" value="Genomic_DNA"/>
</dbReference>
<dbReference type="AlphaFoldDB" id="A0A553WJ41"/>
<protein>
    <recommendedName>
        <fullName evidence="4">Lipoprotein</fullName>
    </recommendedName>
</protein>
<keyword evidence="3" id="KW-1185">Reference proteome</keyword>